<protein>
    <submittedName>
        <fullName evidence="2">Uncharacterized protein</fullName>
    </submittedName>
</protein>
<keyword evidence="1" id="KW-0812">Transmembrane</keyword>
<evidence type="ECO:0000313" key="2">
    <source>
        <dbReference type="EMBL" id="KAH8042535.1"/>
    </source>
</evidence>
<evidence type="ECO:0000313" key="3">
    <source>
        <dbReference type="Proteomes" id="UP000821866"/>
    </source>
</evidence>
<keyword evidence="1" id="KW-1133">Transmembrane helix</keyword>
<proteinExistence type="predicted"/>
<accession>A0A9J6F8Q7</accession>
<comment type="caution">
    <text evidence="2">The sequence shown here is derived from an EMBL/GenBank/DDBJ whole genome shotgun (WGS) entry which is preliminary data.</text>
</comment>
<organism evidence="2 3">
    <name type="scientific">Rhipicephalus microplus</name>
    <name type="common">Cattle tick</name>
    <name type="synonym">Boophilus microplus</name>
    <dbReference type="NCBI Taxonomy" id="6941"/>
    <lineage>
        <taxon>Eukaryota</taxon>
        <taxon>Metazoa</taxon>
        <taxon>Ecdysozoa</taxon>
        <taxon>Arthropoda</taxon>
        <taxon>Chelicerata</taxon>
        <taxon>Arachnida</taxon>
        <taxon>Acari</taxon>
        <taxon>Parasitiformes</taxon>
        <taxon>Ixodida</taxon>
        <taxon>Ixodoidea</taxon>
        <taxon>Ixodidae</taxon>
        <taxon>Rhipicephalinae</taxon>
        <taxon>Rhipicephalus</taxon>
        <taxon>Boophilus</taxon>
    </lineage>
</organism>
<dbReference type="AlphaFoldDB" id="A0A9J6F8Q7"/>
<reference evidence="2" key="2">
    <citation type="submission" date="2021-09" db="EMBL/GenBank/DDBJ databases">
        <authorList>
            <person name="Jia N."/>
            <person name="Wang J."/>
            <person name="Shi W."/>
            <person name="Du L."/>
            <person name="Sun Y."/>
            <person name="Zhan W."/>
            <person name="Jiang J."/>
            <person name="Wang Q."/>
            <person name="Zhang B."/>
            <person name="Ji P."/>
            <person name="Sakyi L.B."/>
            <person name="Cui X."/>
            <person name="Yuan T."/>
            <person name="Jiang B."/>
            <person name="Yang W."/>
            <person name="Lam T.T.-Y."/>
            <person name="Chang Q."/>
            <person name="Ding S."/>
            <person name="Wang X."/>
            <person name="Zhu J."/>
            <person name="Ruan X."/>
            <person name="Zhao L."/>
            <person name="Wei J."/>
            <person name="Que T."/>
            <person name="Du C."/>
            <person name="Cheng J."/>
            <person name="Dai P."/>
            <person name="Han X."/>
            <person name="Huang E."/>
            <person name="Gao Y."/>
            <person name="Liu J."/>
            <person name="Shao H."/>
            <person name="Ye R."/>
            <person name="Li L."/>
            <person name="Wei W."/>
            <person name="Wang X."/>
            <person name="Wang C."/>
            <person name="Huo Q."/>
            <person name="Li W."/>
            <person name="Guo W."/>
            <person name="Chen H."/>
            <person name="Chen S."/>
            <person name="Zhou L."/>
            <person name="Zhou L."/>
            <person name="Ni X."/>
            <person name="Tian J."/>
            <person name="Zhou Y."/>
            <person name="Sheng Y."/>
            <person name="Liu T."/>
            <person name="Pan Y."/>
            <person name="Xia L."/>
            <person name="Li J."/>
            <person name="Zhao F."/>
            <person name="Cao W."/>
        </authorList>
    </citation>
    <scope>NUCLEOTIDE SEQUENCE</scope>
    <source>
        <strain evidence="2">Rmic-2018</strain>
        <tissue evidence="2">Larvae</tissue>
    </source>
</reference>
<dbReference type="VEuPathDB" id="VectorBase:LOC119186985"/>
<reference evidence="2" key="1">
    <citation type="journal article" date="2020" name="Cell">
        <title>Large-Scale Comparative Analyses of Tick Genomes Elucidate Their Genetic Diversity and Vector Capacities.</title>
        <authorList>
            <consortium name="Tick Genome and Microbiome Consortium (TIGMIC)"/>
            <person name="Jia N."/>
            <person name="Wang J."/>
            <person name="Shi W."/>
            <person name="Du L."/>
            <person name="Sun Y."/>
            <person name="Zhan W."/>
            <person name="Jiang J.F."/>
            <person name="Wang Q."/>
            <person name="Zhang B."/>
            <person name="Ji P."/>
            <person name="Bell-Sakyi L."/>
            <person name="Cui X.M."/>
            <person name="Yuan T.T."/>
            <person name="Jiang B.G."/>
            <person name="Yang W.F."/>
            <person name="Lam T.T."/>
            <person name="Chang Q.C."/>
            <person name="Ding S.J."/>
            <person name="Wang X.J."/>
            <person name="Zhu J.G."/>
            <person name="Ruan X.D."/>
            <person name="Zhao L."/>
            <person name="Wei J.T."/>
            <person name="Ye R.Z."/>
            <person name="Que T.C."/>
            <person name="Du C.H."/>
            <person name="Zhou Y.H."/>
            <person name="Cheng J.X."/>
            <person name="Dai P.F."/>
            <person name="Guo W.B."/>
            <person name="Han X.H."/>
            <person name="Huang E.J."/>
            <person name="Li L.F."/>
            <person name="Wei W."/>
            <person name="Gao Y.C."/>
            <person name="Liu J.Z."/>
            <person name="Shao H.Z."/>
            <person name="Wang X."/>
            <person name="Wang C.C."/>
            <person name="Yang T.C."/>
            <person name="Huo Q.B."/>
            <person name="Li W."/>
            <person name="Chen H.Y."/>
            <person name="Chen S.E."/>
            <person name="Zhou L.G."/>
            <person name="Ni X.B."/>
            <person name="Tian J.H."/>
            <person name="Sheng Y."/>
            <person name="Liu T."/>
            <person name="Pan Y.S."/>
            <person name="Xia L.Y."/>
            <person name="Li J."/>
            <person name="Zhao F."/>
            <person name="Cao W.C."/>
        </authorList>
    </citation>
    <scope>NUCLEOTIDE SEQUENCE</scope>
    <source>
        <strain evidence="2">Rmic-2018</strain>
    </source>
</reference>
<keyword evidence="3" id="KW-1185">Reference proteome</keyword>
<sequence>MKSTGSGFLSPVVSLLAGTLIGFVITSQILLWLNSENFCDSVAFQANASDTEVSPPVCRRYDGGEVSVYTSSRYPANLGQSLERKAGVLLERYVPVGMARKSYRWSPSAALMIPTRRRRSHF</sequence>
<dbReference type="Proteomes" id="UP000821866">
    <property type="component" value="Chromosome 1"/>
</dbReference>
<name>A0A9J6F8Q7_RHIMP</name>
<feature type="transmembrane region" description="Helical" evidence="1">
    <location>
        <begin position="12"/>
        <end position="33"/>
    </location>
</feature>
<gene>
    <name evidence="2" type="ORF">HPB51_023863</name>
</gene>
<evidence type="ECO:0000256" key="1">
    <source>
        <dbReference type="SAM" id="Phobius"/>
    </source>
</evidence>
<keyword evidence="1" id="KW-0472">Membrane</keyword>
<dbReference type="EMBL" id="JABSTU010000001">
    <property type="protein sequence ID" value="KAH8042535.1"/>
    <property type="molecule type" value="Genomic_DNA"/>
</dbReference>